<evidence type="ECO:0000256" key="1">
    <source>
        <dbReference type="SAM" id="Phobius"/>
    </source>
</evidence>
<evidence type="ECO:0000313" key="3">
    <source>
        <dbReference type="Proteomes" id="UP001596166"/>
    </source>
</evidence>
<evidence type="ECO:0000313" key="2">
    <source>
        <dbReference type="EMBL" id="MFC5360258.1"/>
    </source>
</evidence>
<sequence>MTSSPPITVERFRSLVVTAHLGGIGAAIAIFQSVLPYTYVSDCRANLGSREITELLAPIIAYFLLGIVIAVLPQLVACLQIGLRLCGIVLYPLWRRVSLRIGPGTAPWIASVRFRVETAAATLNRWCNRPIIAPYIASAEAIQAWAERNYANILNTISFVLFLTTSLALYSGVIADFSRARMIDQQRILTEACARAQGYTIDRKTINPWVNVSPYQPEVPKATEPAAWGDLSLPR</sequence>
<comment type="caution">
    <text evidence="2">The sequence shown here is derived from an EMBL/GenBank/DDBJ whole genome shotgun (WGS) entry which is preliminary data.</text>
</comment>
<feature type="transmembrane region" description="Helical" evidence="1">
    <location>
        <begin position="55"/>
        <end position="72"/>
    </location>
</feature>
<dbReference type="RefSeq" id="WP_377000827.1">
    <property type="nucleotide sequence ID" value="NZ_JBHSLC010000122.1"/>
</dbReference>
<keyword evidence="1" id="KW-0812">Transmembrane</keyword>
<protein>
    <submittedName>
        <fullName evidence="2">Uncharacterized protein</fullName>
    </submittedName>
</protein>
<feature type="transmembrane region" description="Helical" evidence="1">
    <location>
        <begin position="157"/>
        <end position="177"/>
    </location>
</feature>
<gene>
    <name evidence="2" type="ORF">ACFPMG_35235</name>
</gene>
<accession>A0ABW0GJ75</accession>
<dbReference type="EMBL" id="JBHSLC010000122">
    <property type="protein sequence ID" value="MFC5360258.1"/>
    <property type="molecule type" value="Genomic_DNA"/>
</dbReference>
<organism evidence="2 3">
    <name type="scientific">Azospirillum himalayense</name>
    <dbReference type="NCBI Taxonomy" id="654847"/>
    <lineage>
        <taxon>Bacteria</taxon>
        <taxon>Pseudomonadati</taxon>
        <taxon>Pseudomonadota</taxon>
        <taxon>Alphaproteobacteria</taxon>
        <taxon>Rhodospirillales</taxon>
        <taxon>Azospirillaceae</taxon>
        <taxon>Azospirillum</taxon>
    </lineage>
</organism>
<keyword evidence="1" id="KW-1133">Transmembrane helix</keyword>
<name>A0ABW0GJ75_9PROT</name>
<dbReference type="Proteomes" id="UP001596166">
    <property type="component" value="Unassembled WGS sequence"/>
</dbReference>
<keyword evidence="3" id="KW-1185">Reference proteome</keyword>
<proteinExistence type="predicted"/>
<feature type="transmembrane region" description="Helical" evidence="1">
    <location>
        <begin position="12"/>
        <end position="35"/>
    </location>
</feature>
<keyword evidence="1" id="KW-0472">Membrane</keyword>
<reference evidence="3" key="1">
    <citation type="journal article" date="2019" name="Int. J. Syst. Evol. Microbiol.">
        <title>The Global Catalogue of Microorganisms (GCM) 10K type strain sequencing project: providing services to taxonomists for standard genome sequencing and annotation.</title>
        <authorList>
            <consortium name="The Broad Institute Genomics Platform"/>
            <consortium name="The Broad Institute Genome Sequencing Center for Infectious Disease"/>
            <person name="Wu L."/>
            <person name="Ma J."/>
        </authorList>
    </citation>
    <scope>NUCLEOTIDE SEQUENCE [LARGE SCALE GENOMIC DNA]</scope>
    <source>
        <strain evidence="3">CCUG 58760</strain>
    </source>
</reference>